<keyword evidence="2" id="KW-1185">Reference proteome</keyword>
<evidence type="ECO:0000313" key="2">
    <source>
        <dbReference type="Proteomes" id="UP000829398"/>
    </source>
</evidence>
<comment type="caution">
    <text evidence="1">The sequence shown here is derived from an EMBL/GenBank/DDBJ whole genome shotgun (WGS) entry which is preliminary data.</text>
</comment>
<reference evidence="2" key="1">
    <citation type="journal article" date="2023" name="Hortic. Res.">
        <title>A chromosome-level phased genome enabling allele-level studies in sweet orange: a case study on citrus Huanglongbing tolerance.</title>
        <authorList>
            <person name="Wu B."/>
            <person name="Yu Q."/>
            <person name="Deng Z."/>
            <person name="Duan Y."/>
            <person name="Luo F."/>
            <person name="Gmitter F. Jr."/>
        </authorList>
    </citation>
    <scope>NUCLEOTIDE SEQUENCE [LARGE SCALE GENOMIC DNA]</scope>
    <source>
        <strain evidence="2">cv. Valencia</strain>
    </source>
</reference>
<sequence>MNIGHCSVTVAELWGLYHGLKLAWEHGIRWLVVEIDSLCVTELVRKPVDTDNEYTSLLQPIEEVIQRNWNIIINDVYREADFTADYLANYVLSLPLGVHHLANPPPGVTPLLYHDLYGVAYPRSVLF</sequence>
<proteinExistence type="predicted"/>
<name>A0ACB8M9M3_CITSI</name>
<evidence type="ECO:0000313" key="1">
    <source>
        <dbReference type="EMBL" id="KAH9782120.1"/>
    </source>
</evidence>
<organism evidence="1 2">
    <name type="scientific">Citrus sinensis</name>
    <name type="common">Sweet orange</name>
    <name type="synonym">Citrus aurantium var. sinensis</name>
    <dbReference type="NCBI Taxonomy" id="2711"/>
    <lineage>
        <taxon>Eukaryota</taxon>
        <taxon>Viridiplantae</taxon>
        <taxon>Streptophyta</taxon>
        <taxon>Embryophyta</taxon>
        <taxon>Tracheophyta</taxon>
        <taxon>Spermatophyta</taxon>
        <taxon>Magnoliopsida</taxon>
        <taxon>eudicotyledons</taxon>
        <taxon>Gunneridae</taxon>
        <taxon>Pentapetalae</taxon>
        <taxon>rosids</taxon>
        <taxon>malvids</taxon>
        <taxon>Sapindales</taxon>
        <taxon>Rutaceae</taxon>
        <taxon>Aurantioideae</taxon>
        <taxon>Citrus</taxon>
    </lineage>
</organism>
<gene>
    <name evidence="1" type="ORF">KPL71_008755</name>
</gene>
<protein>
    <submittedName>
        <fullName evidence="1">Uncharacterized protein</fullName>
    </submittedName>
</protein>
<accession>A0ACB8M9M3</accession>
<dbReference type="EMBL" id="CM039172">
    <property type="protein sequence ID" value="KAH9782120.1"/>
    <property type="molecule type" value="Genomic_DNA"/>
</dbReference>
<dbReference type="Proteomes" id="UP000829398">
    <property type="component" value="Chromosome 3"/>
</dbReference>